<name>A0A1G6VPL8_9GAMM</name>
<reference evidence="2" key="1">
    <citation type="submission" date="2016-10" db="EMBL/GenBank/DDBJ databases">
        <authorList>
            <person name="Varghese N."/>
            <person name="Submissions S."/>
        </authorList>
    </citation>
    <scope>NUCLEOTIDE SEQUENCE [LARGE SCALE GENOMIC DNA]</scope>
    <source>
        <strain evidence="2">DSM 26382</strain>
    </source>
</reference>
<protein>
    <submittedName>
        <fullName evidence="1">Uncharacterized protein</fullName>
    </submittedName>
</protein>
<proteinExistence type="predicted"/>
<dbReference type="EMBL" id="FMZQ01000020">
    <property type="protein sequence ID" value="SDD55373.1"/>
    <property type="molecule type" value="Genomic_DNA"/>
</dbReference>
<organism evidence="1 2">
    <name type="scientific">Ectopseudomonas chengduensis</name>
    <dbReference type="NCBI Taxonomy" id="489632"/>
    <lineage>
        <taxon>Bacteria</taxon>
        <taxon>Pseudomonadati</taxon>
        <taxon>Pseudomonadota</taxon>
        <taxon>Gammaproteobacteria</taxon>
        <taxon>Pseudomonadales</taxon>
        <taxon>Pseudomonadaceae</taxon>
        <taxon>Ectopseudomonas</taxon>
    </lineage>
</organism>
<dbReference type="AlphaFoldDB" id="A0A1G6VPL8"/>
<evidence type="ECO:0000313" key="1">
    <source>
        <dbReference type="EMBL" id="SDD55373.1"/>
    </source>
</evidence>
<dbReference type="Proteomes" id="UP000199467">
    <property type="component" value="Unassembled WGS sequence"/>
</dbReference>
<keyword evidence="2" id="KW-1185">Reference proteome</keyword>
<accession>A0A1G6VPL8</accession>
<evidence type="ECO:0000313" key="2">
    <source>
        <dbReference type="Proteomes" id="UP000199467"/>
    </source>
</evidence>
<gene>
    <name evidence="1" type="ORF">SAMN05216576_12017</name>
</gene>
<sequence length="38" mass="3945">MQNKKGARRLPKDDANNCAFAVKGSGLGLSPGHAVTPH</sequence>